<organism evidence="3">
    <name type="scientific">Medioppia subpectinata</name>
    <dbReference type="NCBI Taxonomy" id="1979941"/>
    <lineage>
        <taxon>Eukaryota</taxon>
        <taxon>Metazoa</taxon>
        <taxon>Ecdysozoa</taxon>
        <taxon>Arthropoda</taxon>
        <taxon>Chelicerata</taxon>
        <taxon>Arachnida</taxon>
        <taxon>Acari</taxon>
        <taxon>Acariformes</taxon>
        <taxon>Sarcoptiformes</taxon>
        <taxon>Oribatida</taxon>
        <taxon>Brachypylina</taxon>
        <taxon>Oppioidea</taxon>
        <taxon>Oppiidae</taxon>
        <taxon>Medioppia</taxon>
    </lineage>
</organism>
<gene>
    <name evidence="3" type="ORF">OSB1V03_LOCUS11342</name>
</gene>
<sequence length="300" mass="33990">MKIDNGLNIIMSSAGDIKHKSNKIGNLQNIHIAVEYFQKISKRDTSMSSFTPELDTGQDRPKLDNPVQNWTSGKPNSIASMDSNDDCVVNCTLGYSQPATTVYIAPVIDLSPDLNNQHVYTNGKPVTTTRHPRRKPLPKYKRRVLRHCWLRQRVDLMMMLVILAQVAMVIIVPLIVVHGYKEMQYINMYWRLCPVLALTAITCMSPALTDVSSELWMTVSLMFTMSLVCVWIVFVNYIRDDIRSHALDVIYSVIVSIECIPLCISAVYQYKMLKHLTFSKTDMAINIATTIAITSTEVII</sequence>
<dbReference type="EMBL" id="OC863338">
    <property type="protein sequence ID" value="CAD7630931.1"/>
    <property type="molecule type" value="Genomic_DNA"/>
</dbReference>
<keyword evidence="2" id="KW-0812">Transmembrane</keyword>
<accession>A0A7R9Q4D6</accession>
<feature type="transmembrane region" description="Helical" evidence="2">
    <location>
        <begin position="156"/>
        <end position="177"/>
    </location>
</feature>
<feature type="transmembrane region" description="Helical" evidence="2">
    <location>
        <begin position="249"/>
        <end position="270"/>
    </location>
</feature>
<dbReference type="AlphaFoldDB" id="A0A7R9Q4D6"/>
<evidence type="ECO:0000313" key="4">
    <source>
        <dbReference type="Proteomes" id="UP000759131"/>
    </source>
</evidence>
<keyword evidence="2" id="KW-1133">Transmembrane helix</keyword>
<name>A0A7R9Q4D6_9ACAR</name>
<reference evidence="3" key="1">
    <citation type="submission" date="2020-11" db="EMBL/GenBank/DDBJ databases">
        <authorList>
            <person name="Tran Van P."/>
        </authorList>
    </citation>
    <scope>NUCLEOTIDE SEQUENCE</scope>
</reference>
<feature type="transmembrane region" description="Helical" evidence="2">
    <location>
        <begin position="215"/>
        <end position="237"/>
    </location>
</feature>
<feature type="region of interest" description="Disordered" evidence="1">
    <location>
        <begin position="48"/>
        <end position="67"/>
    </location>
</feature>
<evidence type="ECO:0000256" key="1">
    <source>
        <dbReference type="SAM" id="MobiDB-lite"/>
    </source>
</evidence>
<proteinExistence type="predicted"/>
<dbReference type="Proteomes" id="UP000759131">
    <property type="component" value="Unassembled WGS sequence"/>
</dbReference>
<evidence type="ECO:0000313" key="3">
    <source>
        <dbReference type="EMBL" id="CAD7630931.1"/>
    </source>
</evidence>
<evidence type="ECO:0000256" key="2">
    <source>
        <dbReference type="SAM" id="Phobius"/>
    </source>
</evidence>
<dbReference type="EMBL" id="CAJPIZ010008763">
    <property type="protein sequence ID" value="CAG2111361.1"/>
    <property type="molecule type" value="Genomic_DNA"/>
</dbReference>
<keyword evidence="2" id="KW-0472">Membrane</keyword>
<keyword evidence="4" id="KW-1185">Reference proteome</keyword>
<feature type="transmembrane region" description="Helical" evidence="2">
    <location>
        <begin position="189"/>
        <end position="209"/>
    </location>
</feature>
<protein>
    <submittedName>
        <fullName evidence="3">Uncharacterized protein</fullName>
    </submittedName>
</protein>